<keyword evidence="3" id="KW-0547">Nucleotide-binding</keyword>
<evidence type="ECO:0000256" key="8">
    <source>
        <dbReference type="ARBA" id="ARBA00061029"/>
    </source>
</evidence>
<comment type="subunit">
    <text evidence="9">The complex is composed of two ATP-binding proteins (XacJ and XacK), two transmembrane proteins (XacH and XacI) and a solute-binding protein (XacG).</text>
</comment>
<comment type="catalytic activity">
    <reaction evidence="5">
        <text>D-xylose(out) + ATP + H2O = D-xylose(in) + ADP + phosphate + H(+)</text>
        <dbReference type="Rhea" id="RHEA:29899"/>
        <dbReference type="ChEBI" id="CHEBI:15377"/>
        <dbReference type="ChEBI" id="CHEBI:15378"/>
        <dbReference type="ChEBI" id="CHEBI:30616"/>
        <dbReference type="ChEBI" id="CHEBI:43474"/>
        <dbReference type="ChEBI" id="CHEBI:53455"/>
        <dbReference type="ChEBI" id="CHEBI:456216"/>
        <dbReference type="EC" id="7.5.2.13"/>
    </reaction>
    <physiologicalReaction direction="left-to-right" evidence="5">
        <dbReference type="Rhea" id="RHEA:29900"/>
    </physiologicalReaction>
</comment>
<keyword evidence="2" id="KW-0813">Transport</keyword>
<evidence type="ECO:0000256" key="4">
    <source>
        <dbReference type="ARBA" id="ARBA00022840"/>
    </source>
</evidence>
<dbReference type="InterPro" id="IPR047641">
    <property type="entry name" value="ABC_transpr_MalK/UgpC-like"/>
</dbReference>
<proteinExistence type="inferred from homology"/>
<keyword evidence="13" id="KW-1185">Reference proteome</keyword>
<evidence type="ECO:0000313" key="13">
    <source>
        <dbReference type="Proteomes" id="UP000318864"/>
    </source>
</evidence>
<dbReference type="PANTHER" id="PTHR43875">
    <property type="entry name" value="MALTODEXTRIN IMPORT ATP-BINDING PROTEIN MSMX"/>
    <property type="match status" value="1"/>
</dbReference>
<feature type="domain" description="ABC transporter" evidence="11">
    <location>
        <begin position="4"/>
        <end position="239"/>
    </location>
</feature>
<dbReference type="EC" id="7.5.2.13" evidence="10"/>
<comment type="subcellular location">
    <subcellularLocation>
        <location evidence="1">Cell membrane</location>
        <topology evidence="1">Peripheral membrane protein</topology>
    </subcellularLocation>
</comment>
<dbReference type="Gene3D" id="3.40.50.300">
    <property type="entry name" value="P-loop containing nucleotide triphosphate hydrolases"/>
    <property type="match status" value="1"/>
</dbReference>
<evidence type="ECO:0000256" key="7">
    <source>
        <dbReference type="ARBA" id="ARBA00053454"/>
    </source>
</evidence>
<dbReference type="NCBIfam" id="NF008653">
    <property type="entry name" value="PRK11650.1"/>
    <property type="match status" value="1"/>
</dbReference>
<dbReference type="Pfam" id="PF00005">
    <property type="entry name" value="ABC_tran"/>
    <property type="match status" value="1"/>
</dbReference>
<protein>
    <recommendedName>
        <fullName evidence="10">ABC-type D-xylose/L-arabinose transporter</fullName>
        <ecNumber evidence="10">7.5.2.13</ecNumber>
    </recommendedName>
</protein>
<dbReference type="Gene3D" id="2.40.50.140">
    <property type="entry name" value="Nucleic acid-binding proteins"/>
    <property type="match status" value="1"/>
</dbReference>
<comment type="caution">
    <text evidence="12">The sequence shown here is derived from an EMBL/GenBank/DDBJ whole genome shotgun (WGS) entry which is preliminary data.</text>
</comment>
<dbReference type="InterPro" id="IPR008995">
    <property type="entry name" value="Mo/tungstate-bd_C_term_dom"/>
</dbReference>
<evidence type="ECO:0000256" key="10">
    <source>
        <dbReference type="ARBA" id="ARBA00066315"/>
    </source>
</evidence>
<dbReference type="FunFam" id="3.40.50.300:FF:000042">
    <property type="entry name" value="Maltose/maltodextrin ABC transporter, ATP-binding protein"/>
    <property type="match status" value="1"/>
</dbReference>
<evidence type="ECO:0000313" key="12">
    <source>
        <dbReference type="EMBL" id="THE63978.1"/>
    </source>
</evidence>
<organism evidence="12 13">
    <name type="scientific">Salinadaptatus halalkaliphilus</name>
    <dbReference type="NCBI Taxonomy" id="2419781"/>
    <lineage>
        <taxon>Archaea</taxon>
        <taxon>Methanobacteriati</taxon>
        <taxon>Methanobacteriota</taxon>
        <taxon>Stenosarchaea group</taxon>
        <taxon>Halobacteria</taxon>
        <taxon>Halobacteriales</taxon>
        <taxon>Natrialbaceae</taxon>
        <taxon>Salinadaptatus</taxon>
    </lineage>
</organism>
<dbReference type="GO" id="GO:0005524">
    <property type="term" value="F:ATP binding"/>
    <property type="evidence" value="ECO:0007669"/>
    <property type="project" value="UniProtKB-KW"/>
</dbReference>
<dbReference type="GO" id="GO:0016887">
    <property type="term" value="F:ATP hydrolysis activity"/>
    <property type="evidence" value="ECO:0007669"/>
    <property type="project" value="InterPro"/>
</dbReference>
<comment type="similarity">
    <text evidence="8">Belongs to the ABC transporter superfamily. Carbohydrate uptake transporter-1 (CUT1) (TC 3.A.1.1) family.</text>
</comment>
<dbReference type="PANTHER" id="PTHR43875:SF1">
    <property type="entry name" value="OSMOPROTECTIVE COMPOUNDS UPTAKE ATP-BINDING PROTEIN GGTA"/>
    <property type="match status" value="1"/>
</dbReference>
<dbReference type="Gene3D" id="2.40.50.100">
    <property type="match status" value="1"/>
</dbReference>
<evidence type="ECO:0000256" key="3">
    <source>
        <dbReference type="ARBA" id="ARBA00022741"/>
    </source>
</evidence>
<dbReference type="AlphaFoldDB" id="A0A4S3TN48"/>
<dbReference type="PROSITE" id="PS50893">
    <property type="entry name" value="ABC_TRANSPORTER_2"/>
    <property type="match status" value="1"/>
</dbReference>
<dbReference type="InterPro" id="IPR027417">
    <property type="entry name" value="P-loop_NTPase"/>
</dbReference>
<dbReference type="InterPro" id="IPR003593">
    <property type="entry name" value="AAA+_ATPase"/>
</dbReference>
<dbReference type="GO" id="GO:0008643">
    <property type="term" value="P:carbohydrate transport"/>
    <property type="evidence" value="ECO:0007669"/>
    <property type="project" value="InterPro"/>
</dbReference>
<comment type="catalytic activity">
    <reaction evidence="6">
        <text>L-arabinose(out) + ATP + H2O = L-arabinose(in) + ADP + phosphate + H(+)</text>
        <dbReference type="Rhea" id="RHEA:30007"/>
        <dbReference type="ChEBI" id="CHEBI:15377"/>
        <dbReference type="ChEBI" id="CHEBI:15378"/>
        <dbReference type="ChEBI" id="CHEBI:17535"/>
        <dbReference type="ChEBI" id="CHEBI:30616"/>
        <dbReference type="ChEBI" id="CHEBI:43474"/>
        <dbReference type="ChEBI" id="CHEBI:456216"/>
        <dbReference type="EC" id="7.5.2.13"/>
    </reaction>
    <physiologicalReaction direction="left-to-right" evidence="6">
        <dbReference type="Rhea" id="RHEA:30008"/>
    </physiologicalReaction>
</comment>
<dbReference type="InterPro" id="IPR015855">
    <property type="entry name" value="ABC_transpr_MalK-like"/>
</dbReference>
<evidence type="ECO:0000256" key="1">
    <source>
        <dbReference type="ARBA" id="ARBA00004202"/>
    </source>
</evidence>
<dbReference type="Pfam" id="PF03459">
    <property type="entry name" value="TOBE"/>
    <property type="match status" value="1"/>
</dbReference>
<reference evidence="12 13" key="1">
    <citation type="submission" date="2018-10" db="EMBL/GenBank/DDBJ databases">
        <title>Natronolimnobius sp. XQ-INN 246 isolated from Inner Mongolia Autonomous Region of China.</title>
        <authorList>
            <person name="Xue Q."/>
        </authorList>
    </citation>
    <scope>NUCLEOTIDE SEQUENCE [LARGE SCALE GENOMIC DNA]</scope>
    <source>
        <strain evidence="12 13">XQ-INN 246</strain>
    </source>
</reference>
<dbReference type="SUPFAM" id="SSF52540">
    <property type="entry name" value="P-loop containing nucleoside triphosphate hydrolases"/>
    <property type="match status" value="1"/>
</dbReference>
<name>A0A4S3TN48_9EURY</name>
<dbReference type="InterPro" id="IPR005116">
    <property type="entry name" value="Transp-assoc_OB_typ1"/>
</dbReference>
<keyword evidence="4 12" id="KW-0067">ATP-binding</keyword>
<dbReference type="InterPro" id="IPR012340">
    <property type="entry name" value="NA-bd_OB-fold"/>
</dbReference>
<evidence type="ECO:0000256" key="9">
    <source>
        <dbReference type="ARBA" id="ARBA00065962"/>
    </source>
</evidence>
<evidence type="ECO:0000259" key="11">
    <source>
        <dbReference type="PROSITE" id="PS50893"/>
    </source>
</evidence>
<dbReference type="Pfam" id="PF17912">
    <property type="entry name" value="OB_MalK"/>
    <property type="match status" value="1"/>
</dbReference>
<dbReference type="SMART" id="SM00382">
    <property type="entry name" value="AAA"/>
    <property type="match status" value="1"/>
</dbReference>
<dbReference type="InterPro" id="IPR003439">
    <property type="entry name" value="ABC_transporter-like_ATP-bd"/>
</dbReference>
<dbReference type="EMBL" id="RBZW01000048">
    <property type="protein sequence ID" value="THE63978.1"/>
    <property type="molecule type" value="Genomic_DNA"/>
</dbReference>
<dbReference type="GO" id="GO:0055052">
    <property type="term" value="C:ATP-binding cassette (ABC) transporter complex, substrate-binding subunit-containing"/>
    <property type="evidence" value="ECO:0007669"/>
    <property type="project" value="TreeGrafter"/>
</dbReference>
<accession>A0A4S3TN48</accession>
<dbReference type="Proteomes" id="UP000318864">
    <property type="component" value="Unassembled WGS sequence"/>
</dbReference>
<evidence type="ECO:0000256" key="6">
    <source>
        <dbReference type="ARBA" id="ARBA00051890"/>
    </source>
</evidence>
<dbReference type="OrthoDB" id="18368at2157"/>
<dbReference type="PROSITE" id="PS00211">
    <property type="entry name" value="ABC_TRANSPORTER_1"/>
    <property type="match status" value="1"/>
</dbReference>
<dbReference type="CDD" id="cd03301">
    <property type="entry name" value="ABC_MalK_N"/>
    <property type="match status" value="1"/>
</dbReference>
<dbReference type="RefSeq" id="WP_141465563.1">
    <property type="nucleotide sequence ID" value="NZ_RBZW01000048.1"/>
</dbReference>
<evidence type="ECO:0000256" key="2">
    <source>
        <dbReference type="ARBA" id="ARBA00022448"/>
    </source>
</evidence>
<dbReference type="GO" id="GO:0140359">
    <property type="term" value="F:ABC-type transporter activity"/>
    <property type="evidence" value="ECO:0007669"/>
    <property type="project" value="InterPro"/>
</dbReference>
<evidence type="ECO:0000256" key="5">
    <source>
        <dbReference type="ARBA" id="ARBA00050355"/>
    </source>
</evidence>
<gene>
    <name evidence="12" type="ORF">D8Y22_15335</name>
</gene>
<dbReference type="SUPFAM" id="SSF50331">
    <property type="entry name" value="MOP-like"/>
    <property type="match status" value="1"/>
</dbReference>
<sequence length="384" mass="41910">MTSIDLDNVSKVYDPNGEAIEAVSDLDISIQDGEFLVFVGPSGCGKTTTLRAIAGLESITDGSIVFGGEDVTDARPRERGVAMVFQDYALYPHMTVRENIGFGLRLSSGLSEQEIERRVEETTEMLGIEDLLDDQPGELSGGQQQRVALGRAIVRDPSVFLLDEPLSNLDAKLRTDMRKEILRLQQELEVTAIYVTHDQTEAMAMGDRVAIMNHGRLQQIGPPEAVYLDPANKFVAGFLGSPSMNFLEASVESTDGTTTLEADGEFRHELPAGSVASSATEYDRVVVGIRPEDLEIVETGGVPVEVTVVEAMGDENVVYVDLGSTELTARIDSTVRLSRGDRIRIDFDSDDLYLFDPDTEAALETKTAQLTAYREPRQADATNP</sequence>
<dbReference type="InterPro" id="IPR017871">
    <property type="entry name" value="ABC_transporter-like_CS"/>
</dbReference>
<comment type="function">
    <text evidence="7">Part of the ABC transporter complex XacGHIJK involved in the uptake of xylose and arabinose. Responsible for energy coupling to the transport system.</text>
</comment>
<dbReference type="InterPro" id="IPR040582">
    <property type="entry name" value="OB_MalK-like"/>
</dbReference>